<evidence type="ECO:0000259" key="1">
    <source>
        <dbReference type="Pfam" id="PF18931"/>
    </source>
</evidence>
<evidence type="ECO:0000313" key="2">
    <source>
        <dbReference type="EMBL" id="MCX7571358.1"/>
    </source>
</evidence>
<dbReference type="EMBL" id="JAPMLT010000010">
    <property type="protein sequence ID" value="MCX7571358.1"/>
    <property type="molecule type" value="Genomic_DNA"/>
</dbReference>
<sequence length="154" mass="17925">MINLEELSAFIVRAKSKTYVGGAQKLLSYRLGSKDLQYAEEDFSYHDSYFGSTDFIGQEVVYFRGNVVWVMNYYGYILEPEQITAAETIRMIRSSLSKMYEESRFLGGFEHVEGDLRYVDGNDGDVTRLHGKERIYRKEHLVYELVYHGGMLKE</sequence>
<dbReference type="Proteomes" id="UP001208017">
    <property type="component" value="Unassembled WGS sequence"/>
</dbReference>
<comment type="caution">
    <text evidence="2">The sequence shown here is derived from an EMBL/GenBank/DDBJ whole genome shotgun (WGS) entry which is preliminary data.</text>
</comment>
<accession>A0ABT3X5X8</accession>
<evidence type="ECO:0000313" key="3">
    <source>
        <dbReference type="Proteomes" id="UP001208017"/>
    </source>
</evidence>
<name>A0ABT3X5X8_9BACL</name>
<reference evidence="2 3" key="1">
    <citation type="submission" date="2022-11" db="EMBL/GenBank/DDBJ databases">
        <title>Study of microbial diversity in lake waters.</title>
        <authorList>
            <person name="Zhang J."/>
        </authorList>
    </citation>
    <scope>NUCLEOTIDE SEQUENCE [LARGE SCALE GENOMIC DNA]</scope>
    <source>
        <strain evidence="2 3">DT12</strain>
    </source>
</reference>
<feature type="domain" description="DUF5680" evidence="1">
    <location>
        <begin position="47"/>
        <end position="152"/>
    </location>
</feature>
<gene>
    <name evidence="2" type="ORF">OS242_15520</name>
</gene>
<organism evidence="2 3">
    <name type="scientific">Tumebacillus lacus</name>
    <dbReference type="NCBI Taxonomy" id="2995335"/>
    <lineage>
        <taxon>Bacteria</taxon>
        <taxon>Bacillati</taxon>
        <taxon>Bacillota</taxon>
        <taxon>Bacilli</taxon>
        <taxon>Bacillales</taxon>
        <taxon>Alicyclobacillaceae</taxon>
        <taxon>Tumebacillus</taxon>
    </lineage>
</organism>
<dbReference type="Pfam" id="PF18931">
    <property type="entry name" value="DUF5680"/>
    <property type="match status" value="1"/>
</dbReference>
<protein>
    <submittedName>
        <fullName evidence="2">DUF5680 domain-containing protein</fullName>
    </submittedName>
</protein>
<proteinExistence type="predicted"/>
<keyword evidence="3" id="KW-1185">Reference proteome</keyword>
<dbReference type="RefSeq" id="WP_267152606.1">
    <property type="nucleotide sequence ID" value="NZ_JAPMLT010000010.1"/>
</dbReference>
<dbReference type="InterPro" id="IPR043735">
    <property type="entry name" value="DUF5680"/>
</dbReference>